<dbReference type="PANTHER" id="PTHR14226:SF10">
    <property type="entry name" value="TRIACYLGLYCEROL LIPASE 4-RELATED"/>
    <property type="match status" value="1"/>
</dbReference>
<proteinExistence type="predicted"/>
<evidence type="ECO:0000313" key="9">
    <source>
        <dbReference type="Proteomes" id="UP000038010"/>
    </source>
</evidence>
<dbReference type="Pfam" id="PF11815">
    <property type="entry name" value="DUF3336"/>
    <property type="match status" value="1"/>
</dbReference>
<accession>A0A0N1HAJ5</accession>
<feature type="domain" description="PNPLA" evidence="7">
    <location>
        <begin position="228"/>
        <end position="422"/>
    </location>
</feature>
<dbReference type="Gene3D" id="3.40.1090.10">
    <property type="entry name" value="Cytosolic phospholipase A2 catalytic domain"/>
    <property type="match status" value="1"/>
</dbReference>
<dbReference type="PROSITE" id="PS51635">
    <property type="entry name" value="PNPLA"/>
    <property type="match status" value="1"/>
</dbReference>
<reference evidence="8 9" key="1">
    <citation type="submission" date="2015-06" db="EMBL/GenBank/DDBJ databases">
        <title>Draft genome of the ant-associated black yeast Phialophora attae CBS 131958.</title>
        <authorList>
            <person name="Moreno L.F."/>
            <person name="Stielow B.J."/>
            <person name="de Hoog S."/>
            <person name="Vicente V.A."/>
            <person name="Weiss V.A."/>
            <person name="de Vries M."/>
            <person name="Cruz L.M."/>
            <person name="Souza E.M."/>
        </authorList>
    </citation>
    <scope>NUCLEOTIDE SEQUENCE [LARGE SCALE GENOMIC DNA]</scope>
    <source>
        <strain evidence="8 9">CBS 131958</strain>
    </source>
</reference>
<dbReference type="OrthoDB" id="10049244at2759"/>
<evidence type="ECO:0000256" key="6">
    <source>
        <dbReference type="SAM" id="MobiDB-lite"/>
    </source>
</evidence>
<evidence type="ECO:0000256" key="3">
    <source>
        <dbReference type="ARBA" id="ARBA00022963"/>
    </source>
</evidence>
<dbReference type="Proteomes" id="UP000038010">
    <property type="component" value="Unassembled WGS sequence"/>
</dbReference>
<dbReference type="EMBL" id="LFJN01000014">
    <property type="protein sequence ID" value="KPI39704.1"/>
    <property type="molecule type" value="Genomic_DNA"/>
</dbReference>
<comment type="caution">
    <text evidence="5">Lacks conserved residue(s) required for the propagation of feature annotation.</text>
</comment>
<dbReference type="InterPro" id="IPR050301">
    <property type="entry name" value="NTE"/>
</dbReference>
<comment type="caution">
    <text evidence="8">The sequence shown here is derived from an EMBL/GenBank/DDBJ whole genome shotgun (WGS) entry which is preliminary data.</text>
</comment>
<evidence type="ECO:0000259" key="7">
    <source>
        <dbReference type="PROSITE" id="PS51635"/>
    </source>
</evidence>
<dbReference type="Pfam" id="PF01734">
    <property type="entry name" value="Patatin"/>
    <property type="match status" value="1"/>
</dbReference>
<keyword evidence="9" id="KW-1185">Reference proteome</keyword>
<dbReference type="InterPro" id="IPR021771">
    <property type="entry name" value="Triacylglycerol_lipase_N"/>
</dbReference>
<dbReference type="VEuPathDB" id="FungiDB:AB675_3271"/>
<dbReference type="GO" id="GO:0004806">
    <property type="term" value="F:triacylglycerol lipase activity"/>
    <property type="evidence" value="ECO:0007669"/>
    <property type="project" value="InterPro"/>
</dbReference>
<evidence type="ECO:0000256" key="4">
    <source>
        <dbReference type="ARBA" id="ARBA00023098"/>
    </source>
</evidence>
<feature type="compositionally biased region" description="Polar residues" evidence="6">
    <location>
        <begin position="596"/>
        <end position="612"/>
    </location>
</feature>
<dbReference type="SUPFAM" id="SSF52151">
    <property type="entry name" value="FabD/lysophospholipase-like"/>
    <property type="match status" value="1"/>
</dbReference>
<name>A0A0N1HAJ5_9EURO</name>
<keyword evidence="2" id="KW-0378">Hydrolase</keyword>
<dbReference type="GO" id="GO:0016042">
    <property type="term" value="P:lipid catabolic process"/>
    <property type="evidence" value="ECO:0007669"/>
    <property type="project" value="UniProtKB-KW"/>
</dbReference>
<dbReference type="RefSeq" id="XP_017999667.1">
    <property type="nucleotide sequence ID" value="XM_018143306.1"/>
</dbReference>
<keyword evidence="4" id="KW-0443">Lipid metabolism</keyword>
<dbReference type="STRING" id="1664694.A0A0N1HAJ5"/>
<dbReference type="AlphaFoldDB" id="A0A0N1HAJ5"/>
<comment type="function">
    <text evidence="1">Probable lipid hydrolase.</text>
</comment>
<keyword evidence="3" id="KW-0442">Lipid degradation</keyword>
<evidence type="ECO:0000256" key="5">
    <source>
        <dbReference type="PROSITE-ProRule" id="PRU01161"/>
    </source>
</evidence>
<evidence type="ECO:0000256" key="2">
    <source>
        <dbReference type="ARBA" id="ARBA00022801"/>
    </source>
</evidence>
<sequence>MPLMRRWNFCADDLLEYDNYSVRIALLAARINLLGLSILSSPVDCVSAAARRLDEKCQTLLEQAYYEAKYGKGSRRRLKEIERQLLENKAKAETLKEDVETSKKLDLYQGHDDWKATHESIEPDYQPDVIRKHISALQDAVRSQNVQQIYSALQSALDRHLGGMDNIRLYKHSWFGTKSLIDVYNSTVKLTIEELVERMSLPSVTKADIVICRNTMQKALDNYGRTALSFSGGALLGMKHIASPKDCCSAGSIVAAVVATRTPSEMKDALLHFPDSNLSVFDAPASQNGTIAWCYRRLGTYWRTGSWFEPTYLERVMKEWLGDMTFIKAHNKTHRVLNIALSKASTAEPVILNYKTAPNVLIWSAVCASCAVPYGVFPGASVYEMDPATKQQRVWMENARAQKPFDYVDGSLDHDIPMQQLQRQFNVSWSIVAQTNPHVRAFLSPEERFEGIQPTSAELHPSMSQKVKSRVHASLVRVAHVAAECGFPPALWRWGAILTQQYTGDITILPDITWKEACTMVANPTAEFMRQATRDGERATWPKMARIRTTVEIELALERAIRDLNALIHLPEDGRQHRARSMRQERRAASPPHFLRSSSVGNRSPRTSIDESSGSDDRDQQDIKPGPLRRNSSLGSIVLPSEVTTGSLMPTVPLLAPQNGVNRMTFAMTPLDV</sequence>
<evidence type="ECO:0000313" key="8">
    <source>
        <dbReference type="EMBL" id="KPI39704.1"/>
    </source>
</evidence>
<dbReference type="InterPro" id="IPR016035">
    <property type="entry name" value="Acyl_Trfase/lysoPLipase"/>
</dbReference>
<dbReference type="InterPro" id="IPR002641">
    <property type="entry name" value="PNPLA_dom"/>
</dbReference>
<dbReference type="GO" id="GO:0006641">
    <property type="term" value="P:triglyceride metabolic process"/>
    <property type="evidence" value="ECO:0007669"/>
    <property type="project" value="UniProtKB-ARBA"/>
</dbReference>
<evidence type="ECO:0000256" key="1">
    <source>
        <dbReference type="ARBA" id="ARBA00002682"/>
    </source>
</evidence>
<feature type="compositionally biased region" description="Basic and acidic residues" evidence="6">
    <location>
        <begin position="575"/>
        <end position="588"/>
    </location>
</feature>
<feature type="region of interest" description="Disordered" evidence="6">
    <location>
        <begin position="575"/>
        <end position="636"/>
    </location>
</feature>
<organism evidence="8 9">
    <name type="scientific">Cyphellophora attinorum</name>
    <dbReference type="NCBI Taxonomy" id="1664694"/>
    <lineage>
        <taxon>Eukaryota</taxon>
        <taxon>Fungi</taxon>
        <taxon>Dikarya</taxon>
        <taxon>Ascomycota</taxon>
        <taxon>Pezizomycotina</taxon>
        <taxon>Eurotiomycetes</taxon>
        <taxon>Chaetothyriomycetidae</taxon>
        <taxon>Chaetothyriales</taxon>
        <taxon>Cyphellophoraceae</taxon>
        <taxon>Cyphellophora</taxon>
    </lineage>
</organism>
<protein>
    <submittedName>
        <fullName evidence="8">Lipase 4</fullName>
    </submittedName>
</protein>
<dbReference type="PANTHER" id="PTHR14226">
    <property type="entry name" value="NEUROPATHY TARGET ESTERASE/SWISS CHEESE D.MELANOGASTER"/>
    <property type="match status" value="1"/>
</dbReference>
<gene>
    <name evidence="8" type="ORF">AB675_3271</name>
</gene>
<dbReference type="GeneID" id="28735186"/>